<proteinExistence type="inferred from homology"/>
<evidence type="ECO:0000256" key="1">
    <source>
        <dbReference type="ARBA" id="ARBA00022670"/>
    </source>
</evidence>
<feature type="signal peptide" evidence="7">
    <location>
        <begin position="1"/>
        <end position="21"/>
    </location>
</feature>
<dbReference type="GO" id="GO:0046872">
    <property type="term" value="F:metal ion binding"/>
    <property type="evidence" value="ECO:0007669"/>
    <property type="project" value="UniProtKB-KW"/>
</dbReference>
<name>A0A2W7NGT4_9RHOB</name>
<feature type="domain" description="Peptidase M48" evidence="8">
    <location>
        <begin position="70"/>
        <end position="236"/>
    </location>
</feature>
<dbReference type="EMBL" id="QKZL01000001">
    <property type="protein sequence ID" value="PZX19615.1"/>
    <property type="molecule type" value="Genomic_DNA"/>
</dbReference>
<dbReference type="CDD" id="cd07324">
    <property type="entry name" value="M48C_Oma1-like"/>
    <property type="match status" value="1"/>
</dbReference>
<dbReference type="GO" id="GO:0051603">
    <property type="term" value="P:proteolysis involved in protein catabolic process"/>
    <property type="evidence" value="ECO:0007669"/>
    <property type="project" value="TreeGrafter"/>
</dbReference>
<dbReference type="RefSeq" id="WP_111535302.1">
    <property type="nucleotide sequence ID" value="NZ_QKZL01000001.1"/>
</dbReference>
<comment type="similarity">
    <text evidence="6">Belongs to the peptidase M48 family.</text>
</comment>
<evidence type="ECO:0000256" key="4">
    <source>
        <dbReference type="ARBA" id="ARBA00022833"/>
    </source>
</evidence>
<keyword evidence="4 6" id="KW-0862">Zinc</keyword>
<evidence type="ECO:0000313" key="9">
    <source>
        <dbReference type="EMBL" id="PZX19615.1"/>
    </source>
</evidence>
<evidence type="ECO:0000256" key="2">
    <source>
        <dbReference type="ARBA" id="ARBA00022723"/>
    </source>
</evidence>
<protein>
    <submittedName>
        <fullName evidence="9">Peptidase M48-like protein</fullName>
    </submittedName>
</protein>
<gene>
    <name evidence="9" type="ORF">LX81_00071</name>
</gene>
<keyword evidence="7" id="KW-0732">Signal</keyword>
<feature type="chain" id="PRO_5016093403" evidence="7">
    <location>
        <begin position="22"/>
        <end position="241"/>
    </location>
</feature>
<evidence type="ECO:0000256" key="7">
    <source>
        <dbReference type="SAM" id="SignalP"/>
    </source>
</evidence>
<evidence type="ECO:0000256" key="3">
    <source>
        <dbReference type="ARBA" id="ARBA00022801"/>
    </source>
</evidence>
<keyword evidence="3 6" id="KW-0378">Hydrolase</keyword>
<comment type="caution">
    <text evidence="9">The sequence shown here is derived from an EMBL/GenBank/DDBJ whole genome shotgun (WGS) entry which is preliminary data.</text>
</comment>
<evidence type="ECO:0000256" key="6">
    <source>
        <dbReference type="RuleBase" id="RU003983"/>
    </source>
</evidence>
<keyword evidence="5 6" id="KW-0482">Metalloprotease</keyword>
<comment type="cofactor">
    <cofactor evidence="6">
        <name>Zn(2+)</name>
        <dbReference type="ChEBI" id="CHEBI:29105"/>
    </cofactor>
    <text evidence="6">Binds 1 zinc ion per subunit.</text>
</comment>
<dbReference type="PROSITE" id="PS51257">
    <property type="entry name" value="PROKAR_LIPOPROTEIN"/>
    <property type="match status" value="1"/>
</dbReference>
<evidence type="ECO:0000256" key="5">
    <source>
        <dbReference type="ARBA" id="ARBA00023049"/>
    </source>
</evidence>
<dbReference type="PANTHER" id="PTHR22726:SF1">
    <property type="entry name" value="METALLOENDOPEPTIDASE OMA1, MITOCHONDRIAL"/>
    <property type="match status" value="1"/>
</dbReference>
<dbReference type="AlphaFoldDB" id="A0A2W7NGT4"/>
<reference evidence="9 10" key="1">
    <citation type="submission" date="2018-06" db="EMBL/GenBank/DDBJ databases">
        <title>Genomic Encyclopedia of Archaeal and Bacterial Type Strains, Phase II (KMG-II): from individual species to whole genera.</title>
        <authorList>
            <person name="Goeker M."/>
        </authorList>
    </citation>
    <scope>NUCLEOTIDE SEQUENCE [LARGE SCALE GENOMIC DNA]</scope>
    <source>
        <strain evidence="9 10">DSM 22009</strain>
    </source>
</reference>
<evidence type="ECO:0000313" key="10">
    <source>
        <dbReference type="Proteomes" id="UP000248916"/>
    </source>
</evidence>
<dbReference type="InterPro" id="IPR001915">
    <property type="entry name" value="Peptidase_M48"/>
</dbReference>
<dbReference type="Gene3D" id="3.30.2010.10">
    <property type="entry name" value="Metalloproteases ('zincins'), catalytic domain"/>
    <property type="match status" value="1"/>
</dbReference>
<keyword evidence="2" id="KW-0479">Metal-binding</keyword>
<dbReference type="InterPro" id="IPR051156">
    <property type="entry name" value="Mito/Outer_Membr_Metalloprot"/>
</dbReference>
<keyword evidence="10" id="KW-1185">Reference proteome</keyword>
<dbReference type="Proteomes" id="UP000248916">
    <property type="component" value="Unassembled WGS sequence"/>
</dbReference>
<dbReference type="PANTHER" id="PTHR22726">
    <property type="entry name" value="METALLOENDOPEPTIDASE OMA1"/>
    <property type="match status" value="1"/>
</dbReference>
<dbReference type="Pfam" id="PF01435">
    <property type="entry name" value="Peptidase_M48"/>
    <property type="match status" value="1"/>
</dbReference>
<dbReference type="OrthoDB" id="7338723at2"/>
<dbReference type="GO" id="GO:0004222">
    <property type="term" value="F:metalloendopeptidase activity"/>
    <property type="evidence" value="ECO:0007669"/>
    <property type="project" value="InterPro"/>
</dbReference>
<dbReference type="GO" id="GO:0016020">
    <property type="term" value="C:membrane"/>
    <property type="evidence" value="ECO:0007669"/>
    <property type="project" value="TreeGrafter"/>
</dbReference>
<sequence length="241" mass="25882">MRKWLAIVCLVALGACNQVVVATPMAPQPVPTRAAPVRPAPTAMPPSARARTFISVVDRVMPIAQRECRARRPGVRCDYAVVVDDRPGLPANAFQTLAPDGQPIVGFTLALIADARNPDEMAFILSHEAAHHIEGHIDRGRVNAATGAVLAGAIVALGGADQTTVQRAQNFGAFYGSRRYSQDFELEADALATRLTRRAGYDPLRGVEFFFRAPDPGDRFLGSHPPNAARIATVRRVAAGR</sequence>
<evidence type="ECO:0000259" key="8">
    <source>
        <dbReference type="Pfam" id="PF01435"/>
    </source>
</evidence>
<accession>A0A2W7NGT4</accession>
<keyword evidence="1 6" id="KW-0645">Protease</keyword>
<organism evidence="9 10">
    <name type="scientific">Palleronia aestuarii</name>
    <dbReference type="NCBI Taxonomy" id="568105"/>
    <lineage>
        <taxon>Bacteria</taxon>
        <taxon>Pseudomonadati</taxon>
        <taxon>Pseudomonadota</taxon>
        <taxon>Alphaproteobacteria</taxon>
        <taxon>Rhodobacterales</taxon>
        <taxon>Roseobacteraceae</taxon>
        <taxon>Palleronia</taxon>
    </lineage>
</organism>